<gene>
    <name evidence="1" type="ORF">RMAR0315_LOCUS11928</name>
</gene>
<evidence type="ECO:0000313" key="1">
    <source>
        <dbReference type="EMBL" id="CAD8401924.1"/>
    </source>
</evidence>
<dbReference type="EMBL" id="HBEK01021751">
    <property type="protein sequence ID" value="CAD8401924.1"/>
    <property type="molecule type" value="Transcribed_RNA"/>
</dbReference>
<protein>
    <submittedName>
        <fullName evidence="1">Uncharacterized protein</fullName>
    </submittedName>
</protein>
<name>A0A7S0G8L4_9RHOD</name>
<sequence>MRSSLVETTAARRVATRPHVACVRLAHKYATIAPARRHSFQLLKKCHEVIVCLLSQAVDSPVGSPYHAWLGTHAIKFVDIPLNAVHARKRWMFSARVVTRYFLSSAVRMKNPREQLLGAK</sequence>
<accession>A0A7S0G8L4</accession>
<proteinExistence type="predicted"/>
<dbReference type="AlphaFoldDB" id="A0A7S0G8L4"/>
<organism evidence="1">
    <name type="scientific">Rhodosorus marinus</name>
    <dbReference type="NCBI Taxonomy" id="101924"/>
    <lineage>
        <taxon>Eukaryota</taxon>
        <taxon>Rhodophyta</taxon>
        <taxon>Stylonematophyceae</taxon>
        <taxon>Stylonematales</taxon>
        <taxon>Stylonemataceae</taxon>
        <taxon>Rhodosorus</taxon>
    </lineage>
</organism>
<reference evidence="1" key="1">
    <citation type="submission" date="2021-01" db="EMBL/GenBank/DDBJ databases">
        <authorList>
            <person name="Corre E."/>
            <person name="Pelletier E."/>
            <person name="Niang G."/>
            <person name="Scheremetjew M."/>
            <person name="Finn R."/>
            <person name="Kale V."/>
            <person name="Holt S."/>
            <person name="Cochrane G."/>
            <person name="Meng A."/>
            <person name="Brown T."/>
            <person name="Cohen L."/>
        </authorList>
    </citation>
    <scope>NUCLEOTIDE SEQUENCE</scope>
    <source>
        <strain evidence="1">UTEX LB 2760</strain>
    </source>
</reference>